<reference evidence="1" key="1">
    <citation type="submission" date="2018-02" db="EMBL/GenBank/DDBJ databases">
        <title>Rhizophora mucronata_Transcriptome.</title>
        <authorList>
            <person name="Meera S.P."/>
            <person name="Sreeshan A."/>
            <person name="Augustine A."/>
        </authorList>
    </citation>
    <scope>NUCLEOTIDE SEQUENCE</scope>
    <source>
        <tissue evidence="1">Leaf</tissue>
    </source>
</reference>
<dbReference type="AlphaFoldDB" id="A0A2P2K0Y0"/>
<organism evidence="1">
    <name type="scientific">Rhizophora mucronata</name>
    <name type="common">Asiatic mangrove</name>
    <dbReference type="NCBI Taxonomy" id="61149"/>
    <lineage>
        <taxon>Eukaryota</taxon>
        <taxon>Viridiplantae</taxon>
        <taxon>Streptophyta</taxon>
        <taxon>Embryophyta</taxon>
        <taxon>Tracheophyta</taxon>
        <taxon>Spermatophyta</taxon>
        <taxon>Magnoliopsida</taxon>
        <taxon>eudicotyledons</taxon>
        <taxon>Gunneridae</taxon>
        <taxon>Pentapetalae</taxon>
        <taxon>rosids</taxon>
        <taxon>fabids</taxon>
        <taxon>Malpighiales</taxon>
        <taxon>Rhizophoraceae</taxon>
        <taxon>Rhizophora</taxon>
    </lineage>
</organism>
<evidence type="ECO:0000313" key="1">
    <source>
        <dbReference type="EMBL" id="MBW99348.1"/>
    </source>
</evidence>
<protein>
    <submittedName>
        <fullName evidence="1">Uncharacterized protein</fullName>
    </submittedName>
</protein>
<dbReference type="EMBL" id="GGEC01018865">
    <property type="protein sequence ID" value="MBW99348.1"/>
    <property type="molecule type" value="Transcribed_RNA"/>
</dbReference>
<sequence length="51" mass="6009">MISTSRDATHSPAEKKKKSTCRILSHLCRVICRQTRKYWTIVLHHSYVKIP</sequence>
<name>A0A2P2K0Y0_RHIMU</name>
<proteinExistence type="predicted"/>
<accession>A0A2P2K0Y0</accession>